<evidence type="ECO:0000313" key="1">
    <source>
        <dbReference type="EMBL" id="ABZ99283.1"/>
    </source>
</evidence>
<protein>
    <submittedName>
        <fullName evidence="1">Uncharacterized protein</fullName>
    </submittedName>
</protein>
<dbReference type="OrthoDB" id="344570at2"/>
<dbReference type="HOGENOM" id="CLU_1213613_0_0_12"/>
<evidence type="ECO:0000313" key="2">
    <source>
        <dbReference type="Proteomes" id="UP000001847"/>
    </source>
</evidence>
<dbReference type="STRING" id="456481.LEPBI_I3218"/>
<dbReference type="BioCyc" id="LBIF456481:LEPBI_RS15760-MONOMER"/>
<keyword evidence="2" id="KW-1185">Reference proteome</keyword>
<reference evidence="1" key="1">
    <citation type="journal article" date="2008" name="PLoS ONE">
        <title>Genome sequence of the saprophyte Leptospira biflexa provides insights into the evolution of Leptospira and the pathogenesis of leptospirosis.</title>
        <authorList>
            <person name="Picardeau M."/>
            <person name="Bulach D.M."/>
            <person name="Bouchier C."/>
            <person name="Zuerner R.L."/>
            <person name="Zidane N."/>
            <person name="Wilson P.J."/>
            <person name="Creno S."/>
            <person name="Kuczek E.S."/>
            <person name="Bommezzadri S."/>
            <person name="Davis J.C."/>
            <person name="McGrath A."/>
            <person name="Johnson M.J."/>
            <person name="Boursaux-Eude C."/>
            <person name="Seemann T."/>
            <person name="Rouy Z."/>
            <person name="Coppel R.L."/>
            <person name="Rood J.I."/>
            <person name="Lajus A."/>
            <person name="Davies J.K."/>
            <person name="Medigue C."/>
            <person name="Adler B."/>
        </authorList>
    </citation>
    <scope>NUCLEOTIDE SEQUENCE [LARGE SCALE GENOMIC DNA]</scope>
    <source>
        <strain evidence="1">Patoc 1</strain>
    </source>
</reference>
<organism evidence="1 2">
    <name type="scientific">Leptospira biflexa serovar Patoc (strain Patoc 1 / ATCC 23582 / Paris)</name>
    <dbReference type="NCBI Taxonomy" id="456481"/>
    <lineage>
        <taxon>Bacteria</taxon>
        <taxon>Pseudomonadati</taxon>
        <taxon>Spirochaetota</taxon>
        <taxon>Spirochaetia</taxon>
        <taxon>Leptospirales</taxon>
        <taxon>Leptospiraceae</taxon>
        <taxon>Leptospira</taxon>
    </lineage>
</organism>
<dbReference type="RefSeq" id="WP_012390139.1">
    <property type="nucleotide sequence ID" value="NC_010602.1"/>
</dbReference>
<proteinExistence type="predicted"/>
<accession>B0SQN6</accession>
<dbReference type="AlphaFoldDB" id="B0SQN6"/>
<sequence length="196" mass="22739">MNLVLNLIITLVLFSACRPSEITKEEITSLRDQNKDSLVAFSEKILPKILGTEFKHLETGLDQDNQNEVHITYGSNSALTFNDPSEYRKVLTEYQSLVLLRIGYVLNLHHFHRLSLSLSKPFFIQGENNPETEIQEAEIFRTTMNQLELVKFFENHPNFDPYKAPKLGDKEWVSVTEEIQSLWKVELDEISRVKVE</sequence>
<gene>
    <name evidence="1" type="ordered locus">LEPBI_I3218</name>
</gene>
<name>B0SQN6_LEPBP</name>
<dbReference type="KEGG" id="lbi:LEPBI_I3218"/>
<dbReference type="Proteomes" id="UP000001847">
    <property type="component" value="Chromosome I"/>
</dbReference>
<dbReference type="EMBL" id="CP000786">
    <property type="protein sequence ID" value="ABZ99283.1"/>
    <property type="molecule type" value="Genomic_DNA"/>
</dbReference>